<feature type="region of interest" description="Disordered" evidence="1">
    <location>
        <begin position="98"/>
        <end position="221"/>
    </location>
</feature>
<dbReference type="PROSITE" id="PS50097">
    <property type="entry name" value="BTB"/>
    <property type="match status" value="1"/>
</dbReference>
<dbReference type="InParanoid" id="A0A423VCM4"/>
<feature type="domain" description="BTB" evidence="2">
    <location>
        <begin position="23"/>
        <end position="84"/>
    </location>
</feature>
<reference evidence="3 4" key="1">
    <citation type="submission" date="2015-09" db="EMBL/GenBank/DDBJ databases">
        <title>Host preference determinants of Valsa canker pathogens revealed by comparative genomics.</title>
        <authorList>
            <person name="Yin Z."/>
            <person name="Huang L."/>
        </authorList>
    </citation>
    <scope>NUCLEOTIDE SEQUENCE [LARGE SCALE GENOMIC DNA]</scope>
    <source>
        <strain evidence="3 4">SXYLt</strain>
    </source>
</reference>
<evidence type="ECO:0000313" key="4">
    <source>
        <dbReference type="Proteomes" id="UP000285146"/>
    </source>
</evidence>
<dbReference type="Proteomes" id="UP000285146">
    <property type="component" value="Unassembled WGS sequence"/>
</dbReference>
<protein>
    <recommendedName>
        <fullName evidence="2">BTB domain-containing protein</fullName>
    </recommendedName>
</protein>
<organism evidence="3 4">
    <name type="scientific">Cytospora leucostoma</name>
    <dbReference type="NCBI Taxonomy" id="1230097"/>
    <lineage>
        <taxon>Eukaryota</taxon>
        <taxon>Fungi</taxon>
        <taxon>Dikarya</taxon>
        <taxon>Ascomycota</taxon>
        <taxon>Pezizomycotina</taxon>
        <taxon>Sordariomycetes</taxon>
        <taxon>Sordariomycetidae</taxon>
        <taxon>Diaporthales</taxon>
        <taxon>Cytosporaceae</taxon>
        <taxon>Cytospora</taxon>
    </lineage>
</organism>
<accession>A0A423VCM4</accession>
<name>A0A423VCM4_9PEZI</name>
<comment type="caution">
    <text evidence="3">The sequence shown here is derived from an EMBL/GenBank/DDBJ whole genome shotgun (WGS) entry which is preliminary data.</text>
</comment>
<gene>
    <name evidence="3" type="ORF">VPNG_10314</name>
</gene>
<dbReference type="EMBL" id="LKEB01000115">
    <property type="protein sequence ID" value="ROV88667.1"/>
    <property type="molecule type" value="Genomic_DNA"/>
</dbReference>
<evidence type="ECO:0000313" key="3">
    <source>
        <dbReference type="EMBL" id="ROV88667.1"/>
    </source>
</evidence>
<dbReference type="InterPro" id="IPR000210">
    <property type="entry name" value="BTB/POZ_dom"/>
</dbReference>
<dbReference type="STRING" id="1230097.A0A423VCM4"/>
<feature type="compositionally biased region" description="Basic and acidic residues" evidence="1">
    <location>
        <begin position="119"/>
        <end position="133"/>
    </location>
</feature>
<dbReference type="CDD" id="cd18186">
    <property type="entry name" value="BTB_POZ_ZBTB_KLHL-like"/>
    <property type="match status" value="1"/>
</dbReference>
<dbReference type="PANTHER" id="PTHR47843:SF5">
    <property type="entry name" value="BTB_POZ DOMAIN PROTEIN"/>
    <property type="match status" value="1"/>
</dbReference>
<sequence>MANPALEELRSSLELLYSTGEFSDLQIVTSERTHRVHKAVVCPRSRYLADACRHTPSDDSNNSIIKLFEDDPKAIEAVIHFFYDLDYPSDLSLIVHHDGPETNGSNGVRRNGTNGVNGDHVRDDSQASMRTEEPSSSLDDFLPINVSKKALKQRKKRAKHRKSLSMTPPDSPGTATGVPNPDANAVESREEEGAPLVQRPVAANEPGDERPPAEDPARQKEGGLVLHAKVYELSKKLGIDSLQALALQKFESETEDQWASEDFVKAASEMSSLVSGSEIEEGKIRSIVLNVLCEHRELLNNQGMQSIIRGMDLAYDLVQQLAQRGLIAM</sequence>
<dbReference type="AlphaFoldDB" id="A0A423VCM4"/>
<keyword evidence="4" id="KW-1185">Reference proteome</keyword>
<dbReference type="SUPFAM" id="SSF54695">
    <property type="entry name" value="POZ domain"/>
    <property type="match status" value="1"/>
</dbReference>
<dbReference type="OrthoDB" id="6359816at2759"/>
<feature type="compositionally biased region" description="Basic residues" evidence="1">
    <location>
        <begin position="149"/>
        <end position="163"/>
    </location>
</feature>
<feature type="compositionally biased region" description="Basic and acidic residues" evidence="1">
    <location>
        <begin position="207"/>
        <end position="221"/>
    </location>
</feature>
<proteinExistence type="predicted"/>
<dbReference type="InterPro" id="IPR011333">
    <property type="entry name" value="SKP1/BTB/POZ_sf"/>
</dbReference>
<dbReference type="Pfam" id="PF00651">
    <property type="entry name" value="BTB"/>
    <property type="match status" value="1"/>
</dbReference>
<dbReference type="PANTHER" id="PTHR47843">
    <property type="entry name" value="BTB DOMAIN-CONTAINING PROTEIN-RELATED"/>
    <property type="match status" value="1"/>
</dbReference>
<evidence type="ECO:0000259" key="2">
    <source>
        <dbReference type="PROSITE" id="PS50097"/>
    </source>
</evidence>
<feature type="compositionally biased region" description="Low complexity" evidence="1">
    <location>
        <begin position="102"/>
        <end position="118"/>
    </location>
</feature>
<evidence type="ECO:0000256" key="1">
    <source>
        <dbReference type="SAM" id="MobiDB-lite"/>
    </source>
</evidence>
<dbReference type="Gene3D" id="3.30.710.10">
    <property type="entry name" value="Potassium Channel Kv1.1, Chain A"/>
    <property type="match status" value="1"/>
</dbReference>